<feature type="domain" description="GST C-terminal" evidence="3">
    <location>
        <begin position="86"/>
        <end position="212"/>
    </location>
</feature>
<evidence type="ECO:0000313" key="5">
    <source>
        <dbReference type="Proteomes" id="UP001595840"/>
    </source>
</evidence>
<comment type="caution">
    <text evidence="4">The sequence shown here is derived from an EMBL/GenBank/DDBJ whole genome shotgun (WGS) entry which is preliminary data.</text>
</comment>
<dbReference type="Proteomes" id="UP001595840">
    <property type="component" value="Unassembled WGS sequence"/>
</dbReference>
<dbReference type="Gene3D" id="3.40.30.10">
    <property type="entry name" value="Glutaredoxin"/>
    <property type="match status" value="1"/>
</dbReference>
<dbReference type="EMBL" id="JBHSCX010000020">
    <property type="protein sequence ID" value="MFC4363489.1"/>
    <property type="molecule type" value="Genomic_DNA"/>
</dbReference>
<dbReference type="PANTHER" id="PTHR42673:SF21">
    <property type="entry name" value="GLUTATHIONE S-TRANSFERASE YFCF"/>
    <property type="match status" value="1"/>
</dbReference>
<dbReference type="InterPro" id="IPR040079">
    <property type="entry name" value="Glutathione_S-Trfase"/>
</dbReference>
<dbReference type="Pfam" id="PF13409">
    <property type="entry name" value="GST_N_2"/>
    <property type="match status" value="1"/>
</dbReference>
<organism evidence="4 5">
    <name type="scientific">Simiduia curdlanivorans</name>
    <dbReference type="NCBI Taxonomy" id="1492769"/>
    <lineage>
        <taxon>Bacteria</taxon>
        <taxon>Pseudomonadati</taxon>
        <taxon>Pseudomonadota</taxon>
        <taxon>Gammaproteobacteria</taxon>
        <taxon>Cellvibrionales</taxon>
        <taxon>Cellvibrionaceae</taxon>
        <taxon>Simiduia</taxon>
    </lineage>
</organism>
<dbReference type="InterPro" id="IPR010987">
    <property type="entry name" value="Glutathione-S-Trfase_C-like"/>
</dbReference>
<dbReference type="InterPro" id="IPR004045">
    <property type="entry name" value="Glutathione_S-Trfase_N"/>
</dbReference>
<accession>A0ABV8V8W0</accession>
<dbReference type="InterPro" id="IPR036282">
    <property type="entry name" value="Glutathione-S-Trfase_C_sf"/>
</dbReference>
<dbReference type="PANTHER" id="PTHR42673">
    <property type="entry name" value="MALEYLACETOACETATE ISOMERASE"/>
    <property type="match status" value="1"/>
</dbReference>
<dbReference type="InterPro" id="IPR004046">
    <property type="entry name" value="GST_C"/>
</dbReference>
<evidence type="ECO:0000256" key="1">
    <source>
        <dbReference type="ARBA" id="ARBA00010007"/>
    </source>
</evidence>
<dbReference type="SFLD" id="SFLDG00358">
    <property type="entry name" value="Main_(cytGST)"/>
    <property type="match status" value="1"/>
</dbReference>
<dbReference type="EC" id="5.2.1.2" evidence="4"/>
<reference evidence="5" key="1">
    <citation type="journal article" date="2019" name="Int. J. Syst. Evol. Microbiol.">
        <title>The Global Catalogue of Microorganisms (GCM) 10K type strain sequencing project: providing services to taxonomists for standard genome sequencing and annotation.</title>
        <authorList>
            <consortium name="The Broad Institute Genomics Platform"/>
            <consortium name="The Broad Institute Genome Sequencing Center for Infectious Disease"/>
            <person name="Wu L."/>
            <person name="Ma J."/>
        </authorList>
    </citation>
    <scope>NUCLEOTIDE SEQUENCE [LARGE SCALE GENOMIC DNA]</scope>
    <source>
        <strain evidence="5">CECT 8570</strain>
    </source>
</reference>
<proteinExistence type="inferred from homology"/>
<keyword evidence="5" id="KW-1185">Reference proteome</keyword>
<dbReference type="SUPFAM" id="SSF47616">
    <property type="entry name" value="GST C-terminal domain-like"/>
    <property type="match status" value="1"/>
</dbReference>
<dbReference type="PROSITE" id="PS50404">
    <property type="entry name" value="GST_NTER"/>
    <property type="match status" value="1"/>
</dbReference>
<name>A0ABV8V8W0_9GAMM</name>
<dbReference type="RefSeq" id="WP_290261342.1">
    <property type="nucleotide sequence ID" value="NZ_JAUFQG010000004.1"/>
</dbReference>
<dbReference type="InterPro" id="IPR005955">
    <property type="entry name" value="GST_Zeta"/>
</dbReference>
<dbReference type="SUPFAM" id="SSF52833">
    <property type="entry name" value="Thioredoxin-like"/>
    <property type="match status" value="1"/>
</dbReference>
<dbReference type="Gene3D" id="1.20.1050.10">
    <property type="match status" value="1"/>
</dbReference>
<dbReference type="PROSITE" id="PS50405">
    <property type="entry name" value="GST_CTER"/>
    <property type="match status" value="1"/>
</dbReference>
<dbReference type="InterPro" id="IPR036249">
    <property type="entry name" value="Thioredoxin-like_sf"/>
</dbReference>
<dbReference type="InterPro" id="IPR034330">
    <property type="entry name" value="GST_Zeta_C"/>
</dbReference>
<gene>
    <name evidence="4" type="primary">maiA</name>
    <name evidence="4" type="ORF">ACFOX3_14335</name>
</gene>
<keyword evidence="4" id="KW-0413">Isomerase</keyword>
<evidence type="ECO:0000259" key="3">
    <source>
        <dbReference type="PROSITE" id="PS50405"/>
    </source>
</evidence>
<evidence type="ECO:0000259" key="2">
    <source>
        <dbReference type="PROSITE" id="PS50404"/>
    </source>
</evidence>
<dbReference type="CDD" id="cd03042">
    <property type="entry name" value="GST_N_Zeta"/>
    <property type="match status" value="1"/>
</dbReference>
<sequence length="212" mass="23532">MPTLYGYFRSSAAYRTRIAFNLKGVPVDLAFVSLLKGEQKSADYTNKNPQGLIPALETEQGVLSQSMAIMEWLEVEHPKPSLLPGDSWQQAQIRAFAFSIACDIHPLNNLRVLKYITGELGASEAQKNAWYAHWIQTGFAALELSVKRHGGKFCFGNNPTLADVCLIPQIYNAERFNVDLSAYPTLMAVYQHCNSLPAFADAKPEHQPDAQG</sequence>
<dbReference type="GO" id="GO:0016034">
    <property type="term" value="F:maleylacetoacetate isomerase activity"/>
    <property type="evidence" value="ECO:0007669"/>
    <property type="project" value="UniProtKB-EC"/>
</dbReference>
<dbReference type="SFLD" id="SFLDS00019">
    <property type="entry name" value="Glutathione_Transferase_(cytos"/>
    <property type="match status" value="1"/>
</dbReference>
<protein>
    <submittedName>
        <fullName evidence="4">Maleylacetoacetate isomerase</fullName>
        <ecNumber evidence="4">5.2.1.2</ecNumber>
    </submittedName>
</protein>
<evidence type="ECO:0000313" key="4">
    <source>
        <dbReference type="EMBL" id="MFC4363489.1"/>
    </source>
</evidence>
<dbReference type="CDD" id="cd03191">
    <property type="entry name" value="GST_C_Zeta"/>
    <property type="match status" value="1"/>
</dbReference>
<dbReference type="Pfam" id="PF14497">
    <property type="entry name" value="GST_C_3"/>
    <property type="match status" value="1"/>
</dbReference>
<dbReference type="NCBIfam" id="TIGR01262">
    <property type="entry name" value="maiA"/>
    <property type="match status" value="1"/>
</dbReference>
<comment type="similarity">
    <text evidence="1">Belongs to the GST superfamily. Zeta family.</text>
</comment>
<feature type="domain" description="GST N-terminal" evidence="2">
    <location>
        <begin position="1"/>
        <end position="81"/>
    </location>
</feature>
<dbReference type="InterPro" id="IPR034333">
    <property type="entry name" value="GST_Zeta_N"/>
</dbReference>